<dbReference type="CDD" id="cd01949">
    <property type="entry name" value="GGDEF"/>
    <property type="match status" value="1"/>
</dbReference>
<dbReference type="InterPro" id="IPR043128">
    <property type="entry name" value="Rev_trsase/Diguanyl_cyclase"/>
</dbReference>
<evidence type="ECO:0000259" key="3">
    <source>
        <dbReference type="PROSITE" id="PS50113"/>
    </source>
</evidence>
<dbReference type="SMART" id="SM00086">
    <property type="entry name" value="PAC"/>
    <property type="match status" value="1"/>
</dbReference>
<feature type="domain" description="PAC" evidence="3">
    <location>
        <begin position="576"/>
        <end position="630"/>
    </location>
</feature>
<dbReference type="InterPro" id="IPR000014">
    <property type="entry name" value="PAS"/>
</dbReference>
<dbReference type="CDD" id="cd06225">
    <property type="entry name" value="HAMP"/>
    <property type="match status" value="1"/>
</dbReference>
<dbReference type="PROSITE" id="PS50885">
    <property type="entry name" value="HAMP"/>
    <property type="match status" value="1"/>
</dbReference>
<dbReference type="SMART" id="SM00304">
    <property type="entry name" value="HAMP"/>
    <property type="match status" value="1"/>
</dbReference>
<dbReference type="Proteomes" id="UP000199766">
    <property type="component" value="Unassembled WGS sequence"/>
</dbReference>
<feature type="transmembrane region" description="Helical" evidence="1">
    <location>
        <begin position="15"/>
        <end position="35"/>
    </location>
</feature>
<dbReference type="SMART" id="SM00091">
    <property type="entry name" value="PAS"/>
    <property type="match status" value="2"/>
</dbReference>
<dbReference type="PROSITE" id="PS50887">
    <property type="entry name" value="GGDEF"/>
    <property type="match status" value="1"/>
</dbReference>
<evidence type="ECO:0000259" key="2">
    <source>
        <dbReference type="PROSITE" id="PS50112"/>
    </source>
</evidence>
<dbReference type="InterPro" id="IPR029787">
    <property type="entry name" value="Nucleotide_cyclase"/>
</dbReference>
<dbReference type="PANTHER" id="PTHR46663:SF3">
    <property type="entry name" value="SLL0267 PROTEIN"/>
    <property type="match status" value="1"/>
</dbReference>
<dbReference type="Pfam" id="PF00989">
    <property type="entry name" value="PAS"/>
    <property type="match status" value="1"/>
</dbReference>
<dbReference type="GO" id="GO:0016020">
    <property type="term" value="C:membrane"/>
    <property type="evidence" value="ECO:0007669"/>
    <property type="project" value="InterPro"/>
</dbReference>
<dbReference type="AlphaFoldDB" id="A0A1H9KAZ9"/>
<dbReference type="Gene3D" id="3.30.450.20">
    <property type="entry name" value="PAS domain"/>
    <property type="match status" value="3"/>
</dbReference>
<dbReference type="PROSITE" id="PS50112">
    <property type="entry name" value="PAS"/>
    <property type="match status" value="2"/>
</dbReference>
<gene>
    <name evidence="6" type="ORF">SAMN02982919_01508</name>
</gene>
<dbReference type="Pfam" id="PF00990">
    <property type="entry name" value="GGDEF"/>
    <property type="match status" value="1"/>
</dbReference>
<dbReference type="Pfam" id="PF08448">
    <property type="entry name" value="PAS_4"/>
    <property type="match status" value="1"/>
</dbReference>
<dbReference type="NCBIfam" id="TIGR00254">
    <property type="entry name" value="GGDEF"/>
    <property type="match status" value="1"/>
</dbReference>
<dbReference type="Gene3D" id="6.10.340.10">
    <property type="match status" value="1"/>
</dbReference>
<organism evidence="6 7">
    <name type="scientific">Giesbergeria anulus</name>
    <dbReference type="NCBI Taxonomy" id="180197"/>
    <lineage>
        <taxon>Bacteria</taxon>
        <taxon>Pseudomonadati</taxon>
        <taxon>Pseudomonadota</taxon>
        <taxon>Betaproteobacteria</taxon>
        <taxon>Burkholderiales</taxon>
        <taxon>Comamonadaceae</taxon>
        <taxon>Giesbergeria</taxon>
    </lineage>
</organism>
<feature type="domain" description="GGDEF" evidence="5">
    <location>
        <begin position="828"/>
        <end position="974"/>
    </location>
</feature>
<dbReference type="Pfam" id="PF13185">
    <property type="entry name" value="GAF_2"/>
    <property type="match status" value="1"/>
</dbReference>
<feature type="domain" description="PAS" evidence="2">
    <location>
        <begin position="499"/>
        <end position="569"/>
    </location>
</feature>
<dbReference type="Pfam" id="PF00672">
    <property type="entry name" value="HAMP"/>
    <property type="match status" value="1"/>
</dbReference>
<name>A0A1H9KAZ9_9BURK</name>
<dbReference type="PANTHER" id="PTHR46663">
    <property type="entry name" value="DIGUANYLATE CYCLASE DGCT-RELATED"/>
    <property type="match status" value="1"/>
</dbReference>
<evidence type="ECO:0000259" key="5">
    <source>
        <dbReference type="PROSITE" id="PS50887"/>
    </source>
</evidence>
<dbReference type="SUPFAM" id="SSF55785">
    <property type="entry name" value="PYP-like sensor domain (PAS domain)"/>
    <property type="match status" value="2"/>
</dbReference>
<dbReference type="STRING" id="180197.SAMN02982919_01508"/>
<dbReference type="InterPro" id="IPR013656">
    <property type="entry name" value="PAS_4"/>
</dbReference>
<dbReference type="GO" id="GO:0003824">
    <property type="term" value="F:catalytic activity"/>
    <property type="evidence" value="ECO:0007669"/>
    <property type="project" value="UniProtKB-ARBA"/>
</dbReference>
<dbReference type="SUPFAM" id="SSF55781">
    <property type="entry name" value="GAF domain-like"/>
    <property type="match status" value="1"/>
</dbReference>
<evidence type="ECO:0000313" key="7">
    <source>
        <dbReference type="Proteomes" id="UP000199766"/>
    </source>
</evidence>
<dbReference type="InterPro" id="IPR003660">
    <property type="entry name" value="HAMP_dom"/>
</dbReference>
<evidence type="ECO:0000313" key="6">
    <source>
        <dbReference type="EMBL" id="SEQ96330.1"/>
    </source>
</evidence>
<feature type="transmembrane region" description="Helical" evidence="1">
    <location>
        <begin position="293"/>
        <end position="312"/>
    </location>
</feature>
<dbReference type="OrthoDB" id="8929028at2"/>
<feature type="domain" description="PAS" evidence="2">
    <location>
        <begin position="371"/>
        <end position="421"/>
    </location>
</feature>
<dbReference type="InterPro" id="IPR000700">
    <property type="entry name" value="PAS-assoc_C"/>
</dbReference>
<dbReference type="InterPro" id="IPR000160">
    <property type="entry name" value="GGDEF_dom"/>
</dbReference>
<keyword evidence="1" id="KW-0472">Membrane</keyword>
<proteinExistence type="predicted"/>
<dbReference type="Gene3D" id="3.30.70.270">
    <property type="match status" value="1"/>
</dbReference>
<dbReference type="PROSITE" id="PS50113">
    <property type="entry name" value="PAC"/>
    <property type="match status" value="1"/>
</dbReference>
<dbReference type="SMART" id="SM00267">
    <property type="entry name" value="GGDEF"/>
    <property type="match status" value="1"/>
</dbReference>
<dbReference type="Gene3D" id="3.30.450.40">
    <property type="match status" value="1"/>
</dbReference>
<sequence length="974" mass="106690">MLPQVQPIGSLKTRITLFTLAIFMTSLWSLTFYAGHMLRQDMQRQLSDQQFSVVSFIASAVDVHLTERIRTLDLVVSSIDPSMMGQPTVLQHLLDNRTVLGTMFSGGVLITDKLGTAVAEAPRSVGRVGLNFMDRTAVAGALSQGQTVIGTAVLDKRLGVPVIGIAVPILDAHGRSIGTLAGVMALEHAGFLDQLTQSAYGKTGSYFLMDRQQRLIIAATNRERVLQPLRPRGEIPAIDRFVDGFEGSQVYSNLAGVEVLNSVKRLTVADWGVSASIPTAEAFAPIRAMQQRMVMAALLLTVLVGALTWWLLRRNLLPLTNTTKILAQMALSPELPQPLPVERQDEIGILIQSFNHLLHSMAQQKEALEVQLRLFSAFIDALPNPVFIKNKETVFTACNKAYEEAFGIERAHFIGKTVLELDYLPLAARQAFQVADVALIAQGGQTSEEIELIFCDGLRRTVLYQRCTFDLGPEQGGGMLGLLVDISERKQVEEALKLREAQYRLLAENANDVIWTLDVQGRFTYVSPSVAKLRGYTSAEVMQQSLQQALMPQGVPLVLQALQKSQAAAKAGLTIPEWRAELEQPCKDGSTVWTEVTTNGVLNADGEFLGLLGITRDISERKERDDYRRFHSQILEKLAAGTQLKAILEAIVLGIEALHPNKLCSILLLDEAGQRVTGCIGPSLPDFYNKALEGLVVELGMGSCGTSVCTGQRVVVEDIATHAYWAPFRVLAAQARLGACWSEPIRSGSNRILGVFGIYHRNKHTPSDADIALIEQTARLASIAIEKTVAEEQIRNLAYRDSLTRLPNRRLLDERLALALASSRRTGLHGALILLDLDNFKPLNDTYGHAAGDLLLIEVARRLSASIREVDTVARLGGDEFVVVIGDLEADAKVALEHAQAVAEKIRAALAQPYLLTVVAHQNTPAIMIEHHGSCSMGLALFTGQDTQRQTELLKQADDAMYRAKQSGRNTIHL</sequence>
<keyword evidence="1" id="KW-0812">Transmembrane</keyword>
<reference evidence="6 7" key="1">
    <citation type="submission" date="2016-10" db="EMBL/GenBank/DDBJ databases">
        <authorList>
            <person name="de Groot N.N."/>
        </authorList>
    </citation>
    <scope>NUCLEOTIDE SEQUENCE [LARGE SCALE GENOMIC DNA]</scope>
    <source>
        <strain evidence="6 7">ATCC 35958</strain>
    </source>
</reference>
<dbReference type="InterPro" id="IPR013767">
    <property type="entry name" value="PAS_fold"/>
</dbReference>
<accession>A0A1H9KAZ9</accession>
<dbReference type="InterPro" id="IPR003018">
    <property type="entry name" value="GAF"/>
</dbReference>
<dbReference type="CDD" id="cd18774">
    <property type="entry name" value="PDC2_HK_sensor"/>
    <property type="match status" value="1"/>
</dbReference>
<dbReference type="CDD" id="cd00130">
    <property type="entry name" value="PAS"/>
    <property type="match status" value="2"/>
</dbReference>
<dbReference type="InterPro" id="IPR035965">
    <property type="entry name" value="PAS-like_dom_sf"/>
</dbReference>
<evidence type="ECO:0000256" key="1">
    <source>
        <dbReference type="SAM" id="Phobius"/>
    </source>
</evidence>
<protein>
    <submittedName>
        <fullName evidence="6">PAS domain S-box-containing protein/diguanylate cyclase (GGDEF) domain-containing protein</fullName>
    </submittedName>
</protein>
<keyword evidence="7" id="KW-1185">Reference proteome</keyword>
<dbReference type="NCBIfam" id="TIGR00229">
    <property type="entry name" value="sensory_box"/>
    <property type="match status" value="2"/>
</dbReference>
<dbReference type="SUPFAM" id="SSF55073">
    <property type="entry name" value="Nucleotide cyclase"/>
    <property type="match status" value="1"/>
</dbReference>
<dbReference type="SMART" id="SM00065">
    <property type="entry name" value="GAF"/>
    <property type="match status" value="1"/>
</dbReference>
<dbReference type="GO" id="GO:0006355">
    <property type="term" value="P:regulation of DNA-templated transcription"/>
    <property type="evidence" value="ECO:0007669"/>
    <property type="project" value="InterPro"/>
</dbReference>
<dbReference type="InterPro" id="IPR001610">
    <property type="entry name" value="PAC"/>
</dbReference>
<dbReference type="GO" id="GO:0007165">
    <property type="term" value="P:signal transduction"/>
    <property type="evidence" value="ECO:0007669"/>
    <property type="project" value="InterPro"/>
</dbReference>
<dbReference type="InterPro" id="IPR029016">
    <property type="entry name" value="GAF-like_dom_sf"/>
</dbReference>
<keyword evidence="1" id="KW-1133">Transmembrane helix</keyword>
<feature type="domain" description="HAMP" evidence="4">
    <location>
        <begin position="313"/>
        <end position="366"/>
    </location>
</feature>
<evidence type="ECO:0000259" key="4">
    <source>
        <dbReference type="PROSITE" id="PS50885"/>
    </source>
</evidence>
<dbReference type="FunFam" id="3.30.70.270:FF:000001">
    <property type="entry name" value="Diguanylate cyclase domain protein"/>
    <property type="match status" value="1"/>
</dbReference>
<dbReference type="InterPro" id="IPR052163">
    <property type="entry name" value="DGC-Regulatory_Protein"/>
</dbReference>
<dbReference type="EMBL" id="FOGD01000003">
    <property type="protein sequence ID" value="SEQ96330.1"/>
    <property type="molecule type" value="Genomic_DNA"/>
</dbReference>
<dbReference type="RefSeq" id="WP_091455252.1">
    <property type="nucleotide sequence ID" value="NZ_FOGD01000003.1"/>
</dbReference>